<organism evidence="2 3">
    <name type="scientific">Rosa chinensis</name>
    <name type="common">China rose</name>
    <dbReference type="NCBI Taxonomy" id="74649"/>
    <lineage>
        <taxon>Eukaryota</taxon>
        <taxon>Viridiplantae</taxon>
        <taxon>Streptophyta</taxon>
        <taxon>Embryophyta</taxon>
        <taxon>Tracheophyta</taxon>
        <taxon>Spermatophyta</taxon>
        <taxon>Magnoliopsida</taxon>
        <taxon>eudicotyledons</taxon>
        <taxon>Gunneridae</taxon>
        <taxon>Pentapetalae</taxon>
        <taxon>rosids</taxon>
        <taxon>fabids</taxon>
        <taxon>Rosales</taxon>
        <taxon>Rosaceae</taxon>
        <taxon>Rosoideae</taxon>
        <taxon>Rosoideae incertae sedis</taxon>
        <taxon>Rosa</taxon>
    </lineage>
</organism>
<evidence type="ECO:0000259" key="1">
    <source>
        <dbReference type="PROSITE" id="PS50181"/>
    </source>
</evidence>
<dbReference type="PANTHER" id="PTHR47602">
    <property type="entry name" value="F-BOX PROTEIN SKIP22"/>
    <property type="match status" value="1"/>
</dbReference>
<dbReference type="InterPro" id="IPR001810">
    <property type="entry name" value="F-box_dom"/>
</dbReference>
<dbReference type="EMBL" id="PDCK01000042">
    <property type="protein sequence ID" value="PRQ37860.1"/>
    <property type="molecule type" value="Genomic_DNA"/>
</dbReference>
<name>A0A2P6QUJ5_ROSCH</name>
<dbReference type="Gene3D" id="1.20.1280.50">
    <property type="match status" value="1"/>
</dbReference>
<dbReference type="Gramene" id="PRQ37860">
    <property type="protein sequence ID" value="PRQ37860"/>
    <property type="gene ID" value="RchiOBHm_Chr4g0407371"/>
</dbReference>
<reference evidence="2 3" key="1">
    <citation type="journal article" date="2018" name="Nat. Genet.">
        <title>The Rosa genome provides new insights in the design of modern roses.</title>
        <authorList>
            <person name="Bendahmane M."/>
        </authorList>
    </citation>
    <scope>NUCLEOTIDE SEQUENCE [LARGE SCALE GENOMIC DNA]</scope>
    <source>
        <strain evidence="3">cv. Old Blush</strain>
    </source>
</reference>
<feature type="domain" description="F-box" evidence="1">
    <location>
        <begin position="215"/>
        <end position="261"/>
    </location>
</feature>
<dbReference type="Pfam" id="PF12937">
    <property type="entry name" value="F-box-like"/>
    <property type="match status" value="1"/>
</dbReference>
<protein>
    <submittedName>
        <fullName evidence="2">Putative F-box domain-containing protein</fullName>
    </submittedName>
</protein>
<gene>
    <name evidence="2" type="ORF">RchiOBHm_Chr4g0407371</name>
</gene>
<dbReference type="AlphaFoldDB" id="A0A2P6QUJ5"/>
<dbReference type="CDD" id="cd22165">
    <property type="entry name" value="F-box_AtSKIP22-like"/>
    <property type="match status" value="1"/>
</dbReference>
<dbReference type="PANTHER" id="PTHR47602:SF2">
    <property type="entry name" value="F-BOX PROTEIN SKIP22"/>
    <property type="match status" value="1"/>
</dbReference>
<dbReference type="Proteomes" id="UP000238479">
    <property type="component" value="Chromosome 4"/>
</dbReference>
<proteinExistence type="predicted"/>
<dbReference type="OrthoDB" id="101791at2759"/>
<dbReference type="InterPro" id="IPR036047">
    <property type="entry name" value="F-box-like_dom_sf"/>
</dbReference>
<accession>A0A2P6QUJ5</accession>
<dbReference type="Gene3D" id="3.40.1000.30">
    <property type="match status" value="1"/>
</dbReference>
<dbReference type="OMA" id="DIAKVEC"/>
<evidence type="ECO:0000313" key="3">
    <source>
        <dbReference type="Proteomes" id="UP000238479"/>
    </source>
</evidence>
<dbReference type="SUPFAM" id="SSF81383">
    <property type="entry name" value="F-box domain"/>
    <property type="match status" value="1"/>
</dbReference>
<sequence>MDRHGDGSIVEGERWSCSSSVGLKSGYLKSVEVEIIWNPQSVPFFLKRVLMEDLGAQHLINHKSFLENAVHAVLLDSGFVRIYSDSVPGVHFTSRFYTLPEILQNMGGSSSTGSSCSNTIIERIALRFQSLGHFLNVYGYLIGGDSVYRVSLEAHKVASIIEFVWASRINVNDIVKVGLLEMQETKIFDFWKTIKDGIALPLMIDLCSKAGLPSPPCLMSLPPELKAKILKSLCGVDIAKVECTCRELRQLGNDDELWWNKLSHEFPWSWNEDDNDDMVGGTKTWKTVYGDKWRQQKYPWNPRNERSFSHANWPNSGPVLQLRPLPPHFFTSQYTASNFRQG</sequence>
<keyword evidence="3" id="KW-1185">Reference proteome</keyword>
<evidence type="ECO:0000313" key="2">
    <source>
        <dbReference type="EMBL" id="PRQ37860.1"/>
    </source>
</evidence>
<dbReference type="SMART" id="SM00256">
    <property type="entry name" value="FBOX"/>
    <property type="match status" value="1"/>
</dbReference>
<comment type="caution">
    <text evidence="2">The sequence shown here is derived from an EMBL/GenBank/DDBJ whole genome shotgun (WGS) entry which is preliminary data.</text>
</comment>
<dbReference type="PROSITE" id="PS50181">
    <property type="entry name" value="FBOX"/>
    <property type="match status" value="1"/>
</dbReference>